<dbReference type="Pfam" id="PF00560">
    <property type="entry name" value="LRR_1"/>
    <property type="match status" value="2"/>
</dbReference>
<dbReference type="InterPro" id="IPR051848">
    <property type="entry name" value="PGIP"/>
</dbReference>
<comment type="caution">
    <text evidence="3">The sequence shown here is derived from an EMBL/GenBank/DDBJ whole genome shotgun (WGS) entry which is preliminary data.</text>
</comment>
<reference evidence="3 4" key="1">
    <citation type="submission" date="2019-07" db="EMBL/GenBank/DDBJ databases">
        <title>De Novo Assembly of kiwifruit Actinidia rufa.</title>
        <authorList>
            <person name="Sugita-Konishi S."/>
            <person name="Sato K."/>
            <person name="Mori E."/>
            <person name="Abe Y."/>
            <person name="Kisaki G."/>
            <person name="Hamano K."/>
            <person name="Suezawa K."/>
            <person name="Otani M."/>
            <person name="Fukuda T."/>
            <person name="Manabe T."/>
            <person name="Gomi K."/>
            <person name="Tabuchi M."/>
            <person name="Akimitsu K."/>
            <person name="Kataoka I."/>
        </authorList>
    </citation>
    <scope>NUCLEOTIDE SEQUENCE [LARGE SCALE GENOMIC DNA]</scope>
    <source>
        <strain evidence="4">cv. Fuchu</strain>
    </source>
</reference>
<evidence type="ECO:0000313" key="3">
    <source>
        <dbReference type="EMBL" id="GFZ01613.1"/>
    </source>
</evidence>
<dbReference type="AlphaFoldDB" id="A0A7J0FSG4"/>
<dbReference type="EMBL" id="BJWL01000015">
    <property type="protein sequence ID" value="GFZ01613.1"/>
    <property type="molecule type" value="Genomic_DNA"/>
</dbReference>
<dbReference type="Gene3D" id="3.80.10.10">
    <property type="entry name" value="Ribonuclease Inhibitor"/>
    <property type="match status" value="1"/>
</dbReference>
<dbReference type="GO" id="GO:0016301">
    <property type="term" value="F:kinase activity"/>
    <property type="evidence" value="ECO:0007669"/>
    <property type="project" value="UniProtKB-KW"/>
</dbReference>
<name>A0A7J0FSG4_9ERIC</name>
<evidence type="ECO:0000313" key="4">
    <source>
        <dbReference type="Proteomes" id="UP000585474"/>
    </source>
</evidence>
<evidence type="ECO:0000256" key="1">
    <source>
        <dbReference type="ARBA" id="ARBA00004196"/>
    </source>
</evidence>
<keyword evidence="3" id="KW-0418">Kinase</keyword>
<dbReference type="Proteomes" id="UP000585474">
    <property type="component" value="Unassembled WGS sequence"/>
</dbReference>
<dbReference type="SUPFAM" id="SSF52058">
    <property type="entry name" value="L domain-like"/>
    <property type="match status" value="1"/>
</dbReference>
<dbReference type="OrthoDB" id="1743210at2759"/>
<keyword evidence="3" id="KW-0808">Transferase</keyword>
<keyword evidence="2" id="KW-0812">Transmembrane</keyword>
<dbReference type="InterPro" id="IPR032675">
    <property type="entry name" value="LRR_dom_sf"/>
</dbReference>
<comment type="subcellular location">
    <subcellularLocation>
        <location evidence="1">Cell envelope</location>
    </subcellularLocation>
</comment>
<protein>
    <submittedName>
        <fullName evidence="3">Leucine-rich repeat protein kinase family protein</fullName>
    </submittedName>
</protein>
<dbReference type="InterPro" id="IPR001611">
    <property type="entry name" value="Leu-rich_rpt"/>
</dbReference>
<accession>A0A7J0FSG4</accession>
<sequence length="302" mass="32943">MLCHPHLMVFAPRSMELRSSPLSMSSISGPYRPPKVGLVAAAIVAVIPHEVVILMALVAMILVVVATIEAYQAFISVYENWMVSISAKEYQCLLAVESSATATHMTDTAFVYGLPFLPPKRSSRGEFKPVLGCYTFMPWSGVTCGLKHQRVTALDPEGRELHGAISPHLGNLSYLQILNLGSNSLSGGIPLELGHLFRFQNLRLSKNFLGGVISINLSQFSNLINLALDQNYLDSEIPSELGSLSNLVNLSLENNNLTGKFPASLGNLSSLKTALFIILQFGGRDSRYSSPNEKFDHFQGCN</sequence>
<keyword evidence="4" id="KW-1185">Reference proteome</keyword>
<keyword evidence="2" id="KW-1133">Transmembrane helix</keyword>
<organism evidence="3 4">
    <name type="scientific">Actinidia rufa</name>
    <dbReference type="NCBI Taxonomy" id="165716"/>
    <lineage>
        <taxon>Eukaryota</taxon>
        <taxon>Viridiplantae</taxon>
        <taxon>Streptophyta</taxon>
        <taxon>Embryophyta</taxon>
        <taxon>Tracheophyta</taxon>
        <taxon>Spermatophyta</taxon>
        <taxon>Magnoliopsida</taxon>
        <taxon>eudicotyledons</taxon>
        <taxon>Gunneridae</taxon>
        <taxon>Pentapetalae</taxon>
        <taxon>asterids</taxon>
        <taxon>Ericales</taxon>
        <taxon>Actinidiaceae</taxon>
        <taxon>Actinidia</taxon>
    </lineage>
</organism>
<proteinExistence type="predicted"/>
<dbReference type="PANTHER" id="PTHR48059">
    <property type="entry name" value="POLYGALACTURONASE INHIBITOR 1"/>
    <property type="match status" value="1"/>
</dbReference>
<dbReference type="PANTHER" id="PTHR48059:SF30">
    <property type="entry name" value="OS06G0587000 PROTEIN"/>
    <property type="match status" value="1"/>
</dbReference>
<gene>
    <name evidence="3" type="ORF">Acr_15g0002220</name>
</gene>
<feature type="transmembrane region" description="Helical" evidence="2">
    <location>
        <begin position="38"/>
        <end position="66"/>
    </location>
</feature>
<evidence type="ECO:0000256" key="2">
    <source>
        <dbReference type="SAM" id="Phobius"/>
    </source>
</evidence>
<keyword evidence="2" id="KW-0472">Membrane</keyword>